<dbReference type="OrthoDB" id="428974at2759"/>
<evidence type="ECO:0000256" key="1">
    <source>
        <dbReference type="ARBA" id="ARBA00010014"/>
    </source>
</evidence>
<organism evidence="4 5">
    <name type="scientific">Cryptosporidium andersoni</name>
    <dbReference type="NCBI Taxonomy" id="117008"/>
    <lineage>
        <taxon>Eukaryota</taxon>
        <taxon>Sar</taxon>
        <taxon>Alveolata</taxon>
        <taxon>Apicomplexa</taxon>
        <taxon>Conoidasida</taxon>
        <taxon>Coccidia</taxon>
        <taxon>Eucoccidiorida</taxon>
        <taxon>Eimeriorina</taxon>
        <taxon>Cryptosporidiidae</taxon>
        <taxon>Cryptosporidium</taxon>
    </lineage>
</organism>
<dbReference type="EMBL" id="LRBS01000120">
    <property type="protein sequence ID" value="OII71972.1"/>
    <property type="molecule type" value="Genomic_DNA"/>
</dbReference>
<gene>
    <name evidence="4" type="ORF">cand_031510</name>
</gene>
<dbReference type="Proteomes" id="UP000186804">
    <property type="component" value="Unassembled WGS sequence"/>
</dbReference>
<dbReference type="FunFam" id="1.10.10.10:FF:000118">
    <property type="entry name" value="40S ribosomal protein S19"/>
    <property type="match status" value="1"/>
</dbReference>
<sequence>MTLYEVAAPRVVKTAKDVPAGILIERFAQQLKKGGKMAMPEWVDHVKTSSSKELPPQDPDWLYIRAASILRHLYIRPNAGVGALSKFYGRKQRNGTSRNHSSTASRGLIRYCLLQLQGMGLVEFNPNTGTRRLSAQGQRELDSIATQCRSFM</sequence>
<dbReference type="SMART" id="SM01413">
    <property type="entry name" value="Ribosomal_S19e"/>
    <property type="match status" value="1"/>
</dbReference>
<reference evidence="4 5" key="1">
    <citation type="submission" date="2016-10" db="EMBL/GenBank/DDBJ databases">
        <title>Reductive evolution of mitochondrial metabolism and differential evolution of invasion-related proteins in Cryptosporidium.</title>
        <authorList>
            <person name="Liu S."/>
            <person name="Roellig D.M."/>
            <person name="Guo Y."/>
            <person name="Li N."/>
            <person name="Frace M.A."/>
            <person name="Tang K."/>
            <person name="Zhang L."/>
            <person name="Feng Y."/>
            <person name="Xiao L."/>
        </authorList>
    </citation>
    <scope>NUCLEOTIDE SEQUENCE [LARGE SCALE GENOMIC DNA]</scope>
    <source>
        <strain evidence="4">30847</strain>
    </source>
</reference>
<dbReference type="GO" id="GO:0000028">
    <property type="term" value="P:ribosomal small subunit assembly"/>
    <property type="evidence" value="ECO:0007669"/>
    <property type="project" value="TreeGrafter"/>
</dbReference>
<dbReference type="GO" id="GO:0006412">
    <property type="term" value="P:translation"/>
    <property type="evidence" value="ECO:0007669"/>
    <property type="project" value="InterPro"/>
</dbReference>
<name>A0A1J4MG07_9CRYT</name>
<dbReference type="AlphaFoldDB" id="A0A1J4MG07"/>
<proteinExistence type="inferred from homology"/>
<keyword evidence="3" id="KW-0687">Ribonucleoprotein</keyword>
<keyword evidence="5" id="KW-1185">Reference proteome</keyword>
<dbReference type="Gene3D" id="1.10.10.10">
    <property type="entry name" value="Winged helix-like DNA-binding domain superfamily/Winged helix DNA-binding domain"/>
    <property type="match status" value="1"/>
</dbReference>
<dbReference type="PANTHER" id="PTHR11710">
    <property type="entry name" value="40S RIBOSOMAL PROTEIN S19"/>
    <property type="match status" value="1"/>
</dbReference>
<comment type="similarity">
    <text evidence="1">Belongs to the eukaryotic ribosomal protein eS19 family.</text>
</comment>
<accession>A0A1J4MG07</accession>
<evidence type="ECO:0000313" key="4">
    <source>
        <dbReference type="EMBL" id="OII71972.1"/>
    </source>
</evidence>
<evidence type="ECO:0000256" key="3">
    <source>
        <dbReference type="ARBA" id="ARBA00023274"/>
    </source>
</evidence>
<dbReference type="InterPro" id="IPR036388">
    <property type="entry name" value="WH-like_DNA-bd_sf"/>
</dbReference>
<dbReference type="InterPro" id="IPR001266">
    <property type="entry name" value="Ribosomal_eS19"/>
</dbReference>
<dbReference type="SUPFAM" id="SSF46785">
    <property type="entry name" value="Winged helix' DNA-binding domain"/>
    <property type="match status" value="1"/>
</dbReference>
<dbReference type="GO" id="GO:0003723">
    <property type="term" value="F:RNA binding"/>
    <property type="evidence" value="ECO:0007669"/>
    <property type="project" value="TreeGrafter"/>
</dbReference>
<dbReference type="PANTHER" id="PTHR11710:SF0">
    <property type="entry name" value="40S RIBOSOMAL PROTEIN S19"/>
    <property type="match status" value="1"/>
</dbReference>
<keyword evidence="2 4" id="KW-0689">Ribosomal protein</keyword>
<dbReference type="VEuPathDB" id="CryptoDB:cand_031510"/>
<dbReference type="RefSeq" id="XP_067066869.1">
    <property type="nucleotide sequence ID" value="XM_067213377.1"/>
</dbReference>
<evidence type="ECO:0000256" key="2">
    <source>
        <dbReference type="ARBA" id="ARBA00022980"/>
    </source>
</evidence>
<dbReference type="GO" id="GO:0003735">
    <property type="term" value="F:structural constituent of ribosome"/>
    <property type="evidence" value="ECO:0007669"/>
    <property type="project" value="InterPro"/>
</dbReference>
<dbReference type="Pfam" id="PF01090">
    <property type="entry name" value="Ribosomal_S19e"/>
    <property type="match status" value="1"/>
</dbReference>
<protein>
    <submittedName>
        <fullName evidence="4">40s ribosomal protein S19</fullName>
    </submittedName>
</protein>
<dbReference type="GeneID" id="92367335"/>
<comment type="caution">
    <text evidence="4">The sequence shown here is derived from an EMBL/GenBank/DDBJ whole genome shotgun (WGS) entry which is preliminary data.</text>
</comment>
<evidence type="ECO:0000313" key="5">
    <source>
        <dbReference type="Proteomes" id="UP000186804"/>
    </source>
</evidence>
<dbReference type="InterPro" id="IPR036390">
    <property type="entry name" value="WH_DNA-bd_sf"/>
</dbReference>
<dbReference type="GO" id="GO:0022627">
    <property type="term" value="C:cytosolic small ribosomal subunit"/>
    <property type="evidence" value="ECO:0007669"/>
    <property type="project" value="TreeGrafter"/>
</dbReference>